<protein>
    <recommendedName>
        <fullName evidence="3">MATH domain-containing protein</fullName>
    </recommendedName>
</protein>
<evidence type="ECO:0000259" key="3">
    <source>
        <dbReference type="PROSITE" id="PS50144"/>
    </source>
</evidence>
<evidence type="ECO:0000256" key="1">
    <source>
        <dbReference type="SAM" id="Coils"/>
    </source>
</evidence>
<dbReference type="Gene3D" id="2.60.210.10">
    <property type="entry name" value="Apoptosis, Tumor Necrosis Factor Receptor Associated Protein 2, Chain A"/>
    <property type="match status" value="1"/>
</dbReference>
<dbReference type="InterPro" id="IPR008974">
    <property type="entry name" value="TRAF-like"/>
</dbReference>
<reference evidence="5" key="1">
    <citation type="journal article" date="2010" name="Nature">
        <title>The Amphimedon queenslandica genome and the evolution of animal complexity.</title>
        <authorList>
            <person name="Srivastava M."/>
            <person name="Simakov O."/>
            <person name="Chapman J."/>
            <person name="Fahey B."/>
            <person name="Gauthier M.E."/>
            <person name="Mitros T."/>
            <person name="Richards G.S."/>
            <person name="Conaco C."/>
            <person name="Dacre M."/>
            <person name="Hellsten U."/>
            <person name="Larroux C."/>
            <person name="Putnam N.H."/>
            <person name="Stanke M."/>
            <person name="Adamska M."/>
            <person name="Darling A."/>
            <person name="Degnan S.M."/>
            <person name="Oakley T.H."/>
            <person name="Plachetzki D.C."/>
            <person name="Zhai Y."/>
            <person name="Adamski M."/>
            <person name="Calcino A."/>
            <person name="Cummins S.F."/>
            <person name="Goodstein D.M."/>
            <person name="Harris C."/>
            <person name="Jackson D.J."/>
            <person name="Leys S.P."/>
            <person name="Shu S."/>
            <person name="Woodcroft B.J."/>
            <person name="Vervoort M."/>
            <person name="Kosik K.S."/>
            <person name="Manning G."/>
            <person name="Degnan B.M."/>
            <person name="Rokhsar D.S."/>
        </authorList>
    </citation>
    <scope>NUCLEOTIDE SEQUENCE [LARGE SCALE GENOMIC DNA]</scope>
</reference>
<dbReference type="InterPro" id="IPR002083">
    <property type="entry name" value="MATH/TRAF_dom"/>
</dbReference>
<dbReference type="PROSITE" id="PS50144">
    <property type="entry name" value="MATH"/>
    <property type="match status" value="1"/>
</dbReference>
<evidence type="ECO:0000313" key="5">
    <source>
        <dbReference type="Proteomes" id="UP000007879"/>
    </source>
</evidence>
<evidence type="ECO:0000256" key="2">
    <source>
        <dbReference type="SAM" id="MobiDB-lite"/>
    </source>
</evidence>
<reference evidence="4" key="2">
    <citation type="submission" date="2024-06" db="UniProtKB">
        <authorList>
            <consortium name="EnsemblMetazoa"/>
        </authorList>
    </citation>
    <scope>IDENTIFICATION</scope>
</reference>
<proteinExistence type="predicted"/>
<dbReference type="EnsemblMetazoa" id="XM_020003669.1">
    <property type="protein sequence ID" value="XP_019859228.1"/>
    <property type="gene ID" value="LOC100634633"/>
</dbReference>
<dbReference type="Pfam" id="PF22486">
    <property type="entry name" value="MATH_2"/>
    <property type="match status" value="1"/>
</dbReference>
<evidence type="ECO:0000313" key="4">
    <source>
        <dbReference type="EnsemblMetazoa" id="XP_019859228.1"/>
    </source>
</evidence>
<dbReference type="AlphaFoldDB" id="A0AAN0JQW6"/>
<keyword evidence="5" id="KW-1185">Reference proteome</keyword>
<dbReference type="SUPFAM" id="SSF49599">
    <property type="entry name" value="TRAF domain-like"/>
    <property type="match status" value="1"/>
</dbReference>
<dbReference type="Proteomes" id="UP000007879">
    <property type="component" value="Unassembled WGS sequence"/>
</dbReference>
<accession>A0AAN0JQW6</accession>
<name>A0AAN0JQW6_AMPQE</name>
<feature type="region of interest" description="Disordered" evidence="2">
    <location>
        <begin position="72"/>
        <end position="120"/>
    </location>
</feature>
<sequence length="407" mass="46083">MASDSKVQEDNGYISLQSVTRQISYEDEDEEDYVSMNSFIEKADKEQINHVTSPPALPPFNREVQMVSMARCITPPPLPPIPASRRPTQEHSHADRATRSLTPSSPNPKPKPRSRSTIDLIKDKISIREAKGYNPVYESIHDMPFILNHHSKSHSLDESASQKGAETSQNHAQDFERLQKELFLSQKREEEVLKRIDRQDEKIDFLEKSLNELRNDFQRMLLRFNQGERSSPTATLIGPTLKHPPCDFYMSNFSHHQHLAGSEWYSDPFYTGTQQGYKMCLQIVANGMGASAGKDVSICIKLMKGEYDDSLSFPFYGDITVQIINYLGDFNHAKRVISFNKSAAQYGASNRVHQETSESSAMAEKGWGIAAFLPHSYLPYNNQKQTEFVKNDTLTVRIASIALTSAN</sequence>
<feature type="compositionally biased region" description="Polar residues" evidence="2">
    <location>
        <begin position="158"/>
        <end position="172"/>
    </location>
</feature>
<feature type="compositionally biased region" description="Basic and acidic residues" evidence="2">
    <location>
        <begin position="87"/>
        <end position="98"/>
    </location>
</feature>
<feature type="region of interest" description="Disordered" evidence="2">
    <location>
        <begin position="153"/>
        <end position="172"/>
    </location>
</feature>
<feature type="coiled-coil region" evidence="1">
    <location>
        <begin position="189"/>
        <end position="223"/>
    </location>
</feature>
<organism evidence="4 5">
    <name type="scientific">Amphimedon queenslandica</name>
    <name type="common">Sponge</name>
    <dbReference type="NCBI Taxonomy" id="400682"/>
    <lineage>
        <taxon>Eukaryota</taxon>
        <taxon>Metazoa</taxon>
        <taxon>Porifera</taxon>
        <taxon>Demospongiae</taxon>
        <taxon>Heteroscleromorpha</taxon>
        <taxon>Haplosclerida</taxon>
        <taxon>Niphatidae</taxon>
        <taxon>Amphimedon</taxon>
    </lineage>
</organism>
<keyword evidence="1" id="KW-0175">Coiled coil</keyword>
<feature type="domain" description="MATH" evidence="3">
    <location>
        <begin position="243"/>
        <end position="400"/>
    </location>
</feature>
<dbReference type="KEGG" id="aqu:100634633"/>
<gene>
    <name evidence="4" type="primary">100634633</name>
</gene>